<dbReference type="Proteomes" id="UP000076512">
    <property type="component" value="Unassembled WGS sequence"/>
</dbReference>
<reference evidence="2 3" key="1">
    <citation type="submission" date="2016-04" db="EMBL/GenBank/DDBJ databases">
        <authorList>
            <person name="Evans L.H."/>
            <person name="Alamgir A."/>
            <person name="Owens N."/>
            <person name="Weber N.D."/>
            <person name="Virtaneva K."/>
            <person name="Barbian K."/>
            <person name="Babar A."/>
            <person name="Rosenke K."/>
        </authorList>
    </citation>
    <scope>NUCLEOTIDE SEQUENCE [LARGE SCALE GENOMIC DNA]</scope>
    <source>
        <strain evidence="2 3">IFM 0406</strain>
    </source>
</reference>
<organism evidence="2 3">
    <name type="scientific">Nocardia terpenica</name>
    <dbReference type="NCBI Taxonomy" id="455432"/>
    <lineage>
        <taxon>Bacteria</taxon>
        <taxon>Bacillati</taxon>
        <taxon>Actinomycetota</taxon>
        <taxon>Actinomycetes</taxon>
        <taxon>Mycobacteriales</taxon>
        <taxon>Nocardiaceae</taxon>
        <taxon>Nocardia</taxon>
    </lineage>
</organism>
<dbReference type="Gene3D" id="3.40.50.300">
    <property type="entry name" value="P-loop containing nucleotide triphosphate hydrolases"/>
    <property type="match status" value="2"/>
</dbReference>
<dbReference type="InterPro" id="IPR027417">
    <property type="entry name" value="P-loop_NTPase"/>
</dbReference>
<feature type="compositionally biased region" description="Basic residues" evidence="1">
    <location>
        <begin position="26"/>
        <end position="39"/>
    </location>
</feature>
<evidence type="ECO:0000313" key="3">
    <source>
        <dbReference type="Proteomes" id="UP000076512"/>
    </source>
</evidence>
<dbReference type="SUPFAM" id="SSF52540">
    <property type="entry name" value="P-loop containing nucleoside triphosphate hydrolases"/>
    <property type="match status" value="1"/>
</dbReference>
<keyword evidence="3" id="KW-1185">Reference proteome</keyword>
<dbReference type="EMBL" id="LWGR01000003">
    <property type="protein sequence ID" value="KZM75543.1"/>
    <property type="molecule type" value="Genomic_DNA"/>
</dbReference>
<proteinExistence type="predicted"/>
<gene>
    <name evidence="2" type="ORF">AWN90_19395</name>
</gene>
<name>A0A164PGN7_9NOCA</name>
<evidence type="ECO:0000256" key="1">
    <source>
        <dbReference type="SAM" id="MobiDB-lite"/>
    </source>
</evidence>
<feature type="region of interest" description="Disordered" evidence="1">
    <location>
        <begin position="1"/>
        <end position="53"/>
    </location>
</feature>
<protein>
    <submittedName>
        <fullName evidence="2">ATP/GTP-binding protein</fullName>
    </submittedName>
</protein>
<evidence type="ECO:0000313" key="2">
    <source>
        <dbReference type="EMBL" id="KZM75543.1"/>
    </source>
</evidence>
<dbReference type="STRING" id="455432.AWN90_19395"/>
<accession>A0A164PGN7</accession>
<feature type="compositionally biased region" description="Basic residues" evidence="1">
    <location>
        <begin position="1"/>
        <end position="12"/>
    </location>
</feature>
<dbReference type="AlphaFoldDB" id="A0A164PGN7"/>
<dbReference type="RefSeq" id="WP_067583109.1">
    <property type="nucleotide sequence ID" value="NZ_JABMCZ010000001.1"/>
</dbReference>
<sequence>MTRRSRIRRTRTQRAAQVHREPKQRSANHLRLRTSRNRNHTAVPSTDGVGLGRRAAPKRRRLLDKYGWYEQRPEGAWTTTRQAEALNLAGSRRASRYEGVVAGLNIVSGELEILDPFALYGEEISGINVCVIGDIGQGKSALIKTAFGLRQLIADRQVVILDKKPQSGLGEYTPIAQMLGAASIRFQTGGGGACVNLLDAAISTGGEHVGGLSGIVPAGQEALVLAVLADSMSRELDEREKSAVGLALELVNSAARDQGRAPVIRELAMRLLDPNTGDFDTVGGRWADRGLEWGVEPGLALLRLADRDLKGLVDAETSPEIRDSLDTHPLVHFDLSALPTDGPALRVVMTVINTWLANRLAARSSRFAQTILLVEEGWHVAQGSTGEVFQTNMKLSRGLGLCTVSAFHHISDLPGESPARALMQEASIVVLMGQGREDDIRETCHMYRLPPGTEETLMRLGRGQALVKIGRRDPFLLQHIRSPLEVALTDTDSAVKGKAA</sequence>
<comment type="caution">
    <text evidence="2">The sequence shown here is derived from an EMBL/GenBank/DDBJ whole genome shotgun (WGS) entry which is preliminary data.</text>
</comment>